<organism evidence="2 3">
    <name type="scientific">Duganella qianjiadongensis</name>
    <dbReference type="NCBI Taxonomy" id="2692176"/>
    <lineage>
        <taxon>Bacteria</taxon>
        <taxon>Pseudomonadati</taxon>
        <taxon>Pseudomonadota</taxon>
        <taxon>Betaproteobacteria</taxon>
        <taxon>Burkholderiales</taxon>
        <taxon>Oxalobacteraceae</taxon>
        <taxon>Telluria group</taxon>
        <taxon>Duganella</taxon>
    </lineage>
</organism>
<dbReference type="EMBL" id="WWCM01000001">
    <property type="protein sequence ID" value="MYM37999.1"/>
    <property type="molecule type" value="Genomic_DNA"/>
</dbReference>
<evidence type="ECO:0000259" key="1">
    <source>
        <dbReference type="PROSITE" id="PS51186"/>
    </source>
</evidence>
<comment type="caution">
    <text evidence="2">The sequence shown here is derived from an EMBL/GenBank/DDBJ whole genome shotgun (WGS) entry which is preliminary data.</text>
</comment>
<dbReference type="InterPro" id="IPR000182">
    <property type="entry name" value="GNAT_dom"/>
</dbReference>
<name>A0ABW9VEF9_9BURK</name>
<dbReference type="Pfam" id="PF00583">
    <property type="entry name" value="Acetyltransf_1"/>
    <property type="match status" value="1"/>
</dbReference>
<sequence>MSLNLALIDRWLTGRSLARGLSLPLRHAGGLCVEVGDATELRRHIFLNAGAALQACAAQTHVPLVLLKAAVSPEQMRAALPGHWNIDNGAFLMYGPESVTAKLALPPDYRISLDAEYGGYIARVIHVSEGLAASGRIALHGRCAVFDQVVTEQTHRRLGLGRAVMLTLEAIAEKAGVTERLLVATQAGRPLYEHLGWRVLAPWSTAML</sequence>
<evidence type="ECO:0000313" key="2">
    <source>
        <dbReference type="EMBL" id="MYM37999.1"/>
    </source>
</evidence>
<dbReference type="Gene3D" id="3.40.630.30">
    <property type="match status" value="1"/>
</dbReference>
<reference evidence="2 3" key="1">
    <citation type="submission" date="2019-12" db="EMBL/GenBank/DDBJ databases">
        <title>Novel species isolated from a subtropical stream in China.</title>
        <authorList>
            <person name="Lu H."/>
        </authorList>
    </citation>
    <scope>NUCLEOTIDE SEQUENCE [LARGE SCALE GENOMIC DNA]</scope>
    <source>
        <strain evidence="2 3">CY13W</strain>
    </source>
</reference>
<dbReference type="SUPFAM" id="SSF55729">
    <property type="entry name" value="Acyl-CoA N-acyltransferases (Nat)"/>
    <property type="match status" value="1"/>
</dbReference>
<accession>A0ABW9VEF9</accession>
<dbReference type="Proteomes" id="UP000478090">
    <property type="component" value="Unassembled WGS sequence"/>
</dbReference>
<dbReference type="InterPro" id="IPR016181">
    <property type="entry name" value="Acyl_CoA_acyltransferase"/>
</dbReference>
<proteinExistence type="predicted"/>
<keyword evidence="3" id="KW-1185">Reference proteome</keyword>
<feature type="domain" description="N-acetyltransferase" evidence="1">
    <location>
        <begin position="69"/>
        <end position="208"/>
    </location>
</feature>
<dbReference type="RefSeq" id="WP_161037419.1">
    <property type="nucleotide sequence ID" value="NZ_WWCM01000001.1"/>
</dbReference>
<gene>
    <name evidence="2" type="ORF">GTP27_01500</name>
</gene>
<evidence type="ECO:0000313" key="3">
    <source>
        <dbReference type="Proteomes" id="UP000478090"/>
    </source>
</evidence>
<dbReference type="PROSITE" id="PS51186">
    <property type="entry name" value="GNAT"/>
    <property type="match status" value="1"/>
</dbReference>
<protein>
    <submittedName>
        <fullName evidence="2">GNAT family N-acetyltransferase</fullName>
    </submittedName>
</protein>